<proteinExistence type="predicted"/>
<reference evidence="1 2" key="1">
    <citation type="submission" date="2015-09" db="EMBL/GenBank/DDBJ databases">
        <authorList>
            <consortium name="Swine Surveillance"/>
        </authorList>
    </citation>
    <scope>NUCLEOTIDE SEQUENCE [LARGE SCALE GENOMIC DNA]</scope>
    <source>
        <strain evidence="1 2">CECT 5294</strain>
    </source>
</reference>
<dbReference type="InterPro" id="IPR050793">
    <property type="entry name" value="CMP-NeuNAc_synthase"/>
</dbReference>
<dbReference type="Gene3D" id="3.90.550.10">
    <property type="entry name" value="Spore Coat Polysaccharide Biosynthesis Protein SpsA, Chain A"/>
    <property type="match status" value="1"/>
</dbReference>
<evidence type="ECO:0000313" key="2">
    <source>
        <dbReference type="Proteomes" id="UP000051298"/>
    </source>
</evidence>
<dbReference type="EMBL" id="CYRX01000032">
    <property type="protein sequence ID" value="CUH61439.1"/>
    <property type="molecule type" value="Genomic_DNA"/>
</dbReference>
<dbReference type="InterPro" id="IPR003329">
    <property type="entry name" value="Cytidylyl_trans"/>
</dbReference>
<evidence type="ECO:0000313" key="1">
    <source>
        <dbReference type="EMBL" id="CUH61439.1"/>
    </source>
</evidence>
<dbReference type="GO" id="GO:0008781">
    <property type="term" value="F:N-acylneuraminate cytidylyltransferase activity"/>
    <property type="evidence" value="ECO:0007669"/>
    <property type="project" value="UniProtKB-EC"/>
</dbReference>
<dbReference type="Proteomes" id="UP000051298">
    <property type="component" value="Unassembled WGS sequence"/>
</dbReference>
<dbReference type="InterPro" id="IPR029044">
    <property type="entry name" value="Nucleotide-diphossugar_trans"/>
</dbReference>
<keyword evidence="1" id="KW-0548">Nucleotidyltransferase</keyword>
<dbReference type="CDD" id="cd02513">
    <property type="entry name" value="CMP-NeuAc_Synthase"/>
    <property type="match status" value="1"/>
</dbReference>
<dbReference type="RefSeq" id="WP_058124208.1">
    <property type="nucleotide sequence ID" value="NZ_CYRX01000032.1"/>
</dbReference>
<dbReference type="SUPFAM" id="SSF53448">
    <property type="entry name" value="Nucleotide-diphospho-sugar transferases"/>
    <property type="match status" value="1"/>
</dbReference>
<dbReference type="Pfam" id="PF02348">
    <property type="entry name" value="CTP_transf_3"/>
    <property type="match status" value="1"/>
</dbReference>
<accession>A0A0P1FJV7</accession>
<dbReference type="EC" id="2.7.7.43" evidence="1"/>
<dbReference type="AlphaFoldDB" id="A0A0P1FJV7"/>
<name>A0A0P1FJV7_9RHOB</name>
<organism evidence="1 2">
    <name type="scientific">Thalassobacter stenotrophicus</name>
    <dbReference type="NCBI Taxonomy" id="266809"/>
    <lineage>
        <taxon>Bacteria</taxon>
        <taxon>Pseudomonadati</taxon>
        <taxon>Pseudomonadota</taxon>
        <taxon>Alphaproteobacteria</taxon>
        <taxon>Rhodobacterales</taxon>
        <taxon>Roseobacteraceae</taxon>
        <taxon>Thalassobacter</taxon>
    </lineage>
</organism>
<dbReference type="PANTHER" id="PTHR21485:SF6">
    <property type="entry name" value="N-ACYLNEURAMINATE CYTIDYLYLTRANSFERASE-RELATED"/>
    <property type="match status" value="1"/>
</dbReference>
<sequence>MTAHRTTPEAIAVVPVRAGSKGLPGKNLMPLNGVPLYLHAVRQGLRTVGRALLSTDIVEIDEADLPEGCTLCRRPEHLAADDTPMAAVIEHLIVERSLQGATIVLLQATSPLRSDQDVQKAVTLFQEGGHDMVLSVVERDRGVLKYGTLENNTFTAMRDQAFCFYNRQQLPPVFGPNGAVYVFQAQRFLDVNGFPSERIGAIAMPADRSADIDTLDDLHRVEWVLQMQSSANKG</sequence>
<keyword evidence="1" id="KW-0808">Transferase</keyword>
<protein>
    <submittedName>
        <fullName evidence="1">N-acylneuraminate cytidylyltransferase</fullName>
        <ecNumber evidence="1">2.7.7.43</ecNumber>
    </submittedName>
</protein>
<dbReference type="PANTHER" id="PTHR21485">
    <property type="entry name" value="HAD SUPERFAMILY MEMBERS CMAS AND KDSC"/>
    <property type="match status" value="1"/>
</dbReference>
<gene>
    <name evidence="1" type="primary">neuA</name>
    <name evidence="1" type="ORF">THS5294_02747</name>
</gene>